<gene>
    <name evidence="1" type="ORF">SAMN05444417_3339</name>
</gene>
<keyword evidence="1" id="KW-0808">Transferase</keyword>
<dbReference type="OrthoDB" id="7874906at2"/>
<dbReference type="Pfam" id="PF11316">
    <property type="entry name" value="Rhamno_transf"/>
    <property type="match status" value="1"/>
</dbReference>
<dbReference type="InterPro" id="IPR029044">
    <property type="entry name" value="Nucleotide-diphossugar_trans"/>
</dbReference>
<protein>
    <submittedName>
        <fullName evidence="1">Putative rhamnosyl transferase</fullName>
    </submittedName>
</protein>
<sequence length="290" mass="32417">MARDEIKVLGICRFSMIGRGDWKAYSGVPDDELGPVYKAKARELFAPARMEARLASFEHLTLASLRNQSDPDFTLLVVSSDRMPAPYRRRLKEICDPVPQVVLKFVPSMHVTEVVKAHVAETKLALADCVQFRLDDDDCVASGYIRQLKRHARALWGNRAFGISFSRNYYCVTDGPTEGIYDWPCPFFSAGAAIRHPAKTVFEFGHFAIPSRFVSVVDPHVPNIVTHRGDNDTPRHSAQVLRRRGMKPAKEARIRADIDAHFAFLGRRGLALCGFPTEAPPRRSAVAKAA</sequence>
<dbReference type="GO" id="GO:0016740">
    <property type="term" value="F:transferase activity"/>
    <property type="evidence" value="ECO:0007669"/>
    <property type="project" value="UniProtKB-KW"/>
</dbReference>
<dbReference type="InterPro" id="IPR021466">
    <property type="entry name" value="Put_rhamnosyl_transferase"/>
</dbReference>
<dbReference type="RefSeq" id="WP_073334023.1">
    <property type="nucleotide sequence ID" value="NZ_FQYO01000007.1"/>
</dbReference>
<keyword evidence="2" id="KW-1185">Reference proteome</keyword>
<dbReference type="STRING" id="1447782.SAMN05444417_3339"/>
<evidence type="ECO:0000313" key="2">
    <source>
        <dbReference type="Proteomes" id="UP000184292"/>
    </source>
</evidence>
<evidence type="ECO:0000313" key="1">
    <source>
        <dbReference type="EMBL" id="SHJ25257.1"/>
    </source>
</evidence>
<accession>A0A1M6HSZ1</accession>
<dbReference type="Proteomes" id="UP000184292">
    <property type="component" value="Unassembled WGS sequence"/>
</dbReference>
<proteinExistence type="predicted"/>
<dbReference type="AlphaFoldDB" id="A0A1M6HSZ1"/>
<dbReference type="EMBL" id="FQYO01000007">
    <property type="protein sequence ID" value="SHJ25257.1"/>
    <property type="molecule type" value="Genomic_DNA"/>
</dbReference>
<organism evidence="1 2">
    <name type="scientific">Wenxinia saemankumensis</name>
    <dbReference type="NCBI Taxonomy" id="1447782"/>
    <lineage>
        <taxon>Bacteria</taxon>
        <taxon>Pseudomonadati</taxon>
        <taxon>Pseudomonadota</taxon>
        <taxon>Alphaproteobacteria</taxon>
        <taxon>Rhodobacterales</taxon>
        <taxon>Roseobacteraceae</taxon>
        <taxon>Wenxinia</taxon>
    </lineage>
</organism>
<dbReference type="SUPFAM" id="SSF53448">
    <property type="entry name" value="Nucleotide-diphospho-sugar transferases"/>
    <property type="match status" value="1"/>
</dbReference>
<reference evidence="1 2" key="1">
    <citation type="submission" date="2016-11" db="EMBL/GenBank/DDBJ databases">
        <authorList>
            <person name="Jaros S."/>
            <person name="Januszkiewicz K."/>
            <person name="Wedrychowicz H."/>
        </authorList>
    </citation>
    <scope>NUCLEOTIDE SEQUENCE [LARGE SCALE GENOMIC DNA]</scope>
    <source>
        <strain evidence="1 2">DSM 100565</strain>
    </source>
</reference>
<name>A0A1M6HSZ1_9RHOB</name>